<keyword evidence="3" id="KW-1185">Reference proteome</keyword>
<name>A0AA38XMZ4_9EURO</name>
<dbReference type="Proteomes" id="UP001172673">
    <property type="component" value="Unassembled WGS sequence"/>
</dbReference>
<feature type="compositionally biased region" description="Acidic residues" evidence="1">
    <location>
        <begin position="167"/>
        <end position="179"/>
    </location>
</feature>
<proteinExistence type="predicted"/>
<comment type="caution">
    <text evidence="2">The sequence shown here is derived from an EMBL/GenBank/DDBJ whole genome shotgun (WGS) entry which is preliminary data.</text>
</comment>
<feature type="region of interest" description="Disordered" evidence="1">
    <location>
        <begin position="31"/>
        <end position="75"/>
    </location>
</feature>
<feature type="region of interest" description="Disordered" evidence="1">
    <location>
        <begin position="117"/>
        <end position="153"/>
    </location>
</feature>
<evidence type="ECO:0000313" key="3">
    <source>
        <dbReference type="Proteomes" id="UP001172673"/>
    </source>
</evidence>
<dbReference type="EMBL" id="JAPDRK010000001">
    <property type="protein sequence ID" value="KAJ9616485.1"/>
    <property type="molecule type" value="Genomic_DNA"/>
</dbReference>
<feature type="compositionally biased region" description="Basic and acidic residues" evidence="1">
    <location>
        <begin position="57"/>
        <end position="71"/>
    </location>
</feature>
<accession>A0AA38XMZ4</accession>
<gene>
    <name evidence="2" type="ORF">H2200_000204</name>
</gene>
<organism evidence="2 3">
    <name type="scientific">Cladophialophora chaetospira</name>
    <dbReference type="NCBI Taxonomy" id="386627"/>
    <lineage>
        <taxon>Eukaryota</taxon>
        <taxon>Fungi</taxon>
        <taxon>Dikarya</taxon>
        <taxon>Ascomycota</taxon>
        <taxon>Pezizomycotina</taxon>
        <taxon>Eurotiomycetes</taxon>
        <taxon>Chaetothyriomycetidae</taxon>
        <taxon>Chaetothyriales</taxon>
        <taxon>Herpotrichiellaceae</taxon>
        <taxon>Cladophialophora</taxon>
    </lineage>
</organism>
<reference evidence="2" key="1">
    <citation type="submission" date="2022-10" db="EMBL/GenBank/DDBJ databases">
        <title>Culturing micro-colonial fungi from biological soil crusts in the Mojave desert and describing Neophaeococcomyces mojavensis, and introducing the new genera and species Taxawa tesnikishii.</title>
        <authorList>
            <person name="Kurbessoian T."/>
            <person name="Stajich J.E."/>
        </authorList>
    </citation>
    <scope>NUCLEOTIDE SEQUENCE</scope>
    <source>
        <strain evidence="2">TK_41</strain>
    </source>
</reference>
<feature type="compositionally biased region" description="Polar residues" evidence="1">
    <location>
        <begin position="123"/>
        <end position="136"/>
    </location>
</feature>
<dbReference type="AlphaFoldDB" id="A0AA38XMZ4"/>
<evidence type="ECO:0000256" key="1">
    <source>
        <dbReference type="SAM" id="MobiDB-lite"/>
    </source>
</evidence>
<feature type="compositionally biased region" description="Basic and acidic residues" evidence="1">
    <location>
        <begin position="36"/>
        <end position="48"/>
    </location>
</feature>
<sequence length="579" mass="64480">MSANTSRSDVDRYDSPLFVSEDESIVKIALKRRLKTNNDDQQTKRQRGENVGSRSPSQERDPITKQAERNAELPSLHLTFVNKALRIGVHNAEDDADVVEYKRLATGFLGLFSRNAQAEKPSEQGSPNGNSPQNVGSGELETGNENGQADDELDWIKVTSEADLELENDGKDEDIEEDPPQAPASSKAAKKISPRTIGVSGKRNRVRESAESEDEEETDDYRAARIQEAYPGIEPTELQSLVETFAFVNEHFKMRLIHISACLHSRQDGNYKHQAKVLGTLIQLVDEVAVDTIVKTLVELRKLYAAKAAAAKDEKLVSGPHDIRGSLDEIIATLSSEDVDGPTTNLRKLYARTKLNEYVERRKDEIGRSKKKVDMIWDEIIQHYSELNASTRGLGSSASKNKSRQTWLGRGNVGGRISRITKTFGNGAILLLPKTITPTRILKWASGAENLLVQMLQAREKNEKGSFGKCSRACEDTMNLILAGAPAQNIVLALDRLLLHLFAAMRLYNEGVTWNDIKQEFPLSLIQWPEDITLTSLELKPELSDFSCLFSDGPMSLQAVHMAIQMNMERNNRAGSRRA</sequence>
<evidence type="ECO:0000313" key="2">
    <source>
        <dbReference type="EMBL" id="KAJ9616485.1"/>
    </source>
</evidence>
<protein>
    <submittedName>
        <fullName evidence="2">Uncharacterized protein</fullName>
    </submittedName>
</protein>
<feature type="region of interest" description="Disordered" evidence="1">
    <location>
        <begin position="167"/>
        <end position="220"/>
    </location>
</feature>